<sequence>MKSQWIFVDESGKPEVYSARGVNLVEANQASHYLVLAAVRASDQLKLQQEVTEFRLSLLKDKNLTKIFSSAYTLDAFHAQTDYPEVKEKFYQYILSLDIKIDVLVVEKLKTYDHLKTNPSKMYGVMSGQLLKNLCHQVENTEIIFSRKDSKLKLRRELSTEVERVRLDYLNNHPKLKPNLKLSYFHNPHYTHNGLQIADYIAYAVFQVYEYKNREWYEIVKKKIGKIQDICNKKYFTQSNPL</sequence>
<dbReference type="EMBL" id="MFZG01000021">
    <property type="protein sequence ID" value="OGK16578.1"/>
    <property type="molecule type" value="Genomic_DNA"/>
</dbReference>
<reference evidence="1 2" key="1">
    <citation type="journal article" date="2016" name="Nat. Commun.">
        <title>Thousands of microbial genomes shed light on interconnected biogeochemical processes in an aquifer system.</title>
        <authorList>
            <person name="Anantharaman K."/>
            <person name="Brown C.T."/>
            <person name="Hug L.A."/>
            <person name="Sharon I."/>
            <person name="Castelle C.J."/>
            <person name="Probst A.J."/>
            <person name="Thomas B.C."/>
            <person name="Singh A."/>
            <person name="Wilkins M.J."/>
            <person name="Karaoz U."/>
            <person name="Brodie E.L."/>
            <person name="Williams K.H."/>
            <person name="Hubbard S.S."/>
            <person name="Banfield J.F."/>
        </authorList>
    </citation>
    <scope>NUCLEOTIDE SEQUENCE [LARGE SCALE GENOMIC DNA]</scope>
</reference>
<proteinExistence type="predicted"/>
<comment type="caution">
    <text evidence="1">The sequence shown here is derived from an EMBL/GenBank/DDBJ whole genome shotgun (WGS) entry which is preliminary data.</text>
</comment>
<name>A0A1F7GCF7_9BACT</name>
<organism evidence="1 2">
    <name type="scientific">Candidatus Roizmanbacteria bacterium RIFCSPHIGHO2_01_FULL_39_12c</name>
    <dbReference type="NCBI Taxonomy" id="1802031"/>
    <lineage>
        <taxon>Bacteria</taxon>
        <taxon>Candidatus Roizmaniibacteriota</taxon>
    </lineage>
</organism>
<dbReference type="Proteomes" id="UP000177208">
    <property type="component" value="Unassembled WGS sequence"/>
</dbReference>
<dbReference type="Pfam" id="PF12686">
    <property type="entry name" value="DUF3800"/>
    <property type="match status" value="1"/>
</dbReference>
<dbReference type="InterPro" id="IPR024524">
    <property type="entry name" value="DUF3800"/>
</dbReference>
<protein>
    <recommendedName>
        <fullName evidence="3">DUF3800 domain-containing protein</fullName>
    </recommendedName>
</protein>
<evidence type="ECO:0000313" key="1">
    <source>
        <dbReference type="EMBL" id="OGK16578.1"/>
    </source>
</evidence>
<dbReference type="AlphaFoldDB" id="A0A1F7GCF7"/>
<evidence type="ECO:0000313" key="2">
    <source>
        <dbReference type="Proteomes" id="UP000177208"/>
    </source>
</evidence>
<accession>A0A1F7GCF7</accession>
<evidence type="ECO:0008006" key="3">
    <source>
        <dbReference type="Google" id="ProtNLM"/>
    </source>
</evidence>
<gene>
    <name evidence="1" type="ORF">A2774_03120</name>
</gene>